<dbReference type="KEGG" id="bsol:FSW04_13950"/>
<sequence>MRLHFVSRLALLVAGGFLAVASQVWTGDTLQWMFVGGGGAMIIGAAMDAIRSDLPQRALDGLIGVLGAWTVIEAFSFEASDLKWWSLASACALVGLAGLGLILHEMRTERVVHELSVTPSPERPLAGVDR</sequence>
<accession>A0A5B8U7B0</accession>
<dbReference type="Proteomes" id="UP000321805">
    <property type="component" value="Chromosome"/>
</dbReference>
<organism evidence="2 3">
    <name type="scientific">Baekduia soli</name>
    <dbReference type="NCBI Taxonomy" id="496014"/>
    <lineage>
        <taxon>Bacteria</taxon>
        <taxon>Bacillati</taxon>
        <taxon>Actinomycetota</taxon>
        <taxon>Thermoleophilia</taxon>
        <taxon>Solirubrobacterales</taxon>
        <taxon>Baekduiaceae</taxon>
        <taxon>Baekduia</taxon>
    </lineage>
</organism>
<evidence type="ECO:0000313" key="3">
    <source>
        <dbReference type="Proteomes" id="UP000321805"/>
    </source>
</evidence>
<dbReference type="OrthoDB" id="9958921at2"/>
<name>A0A5B8U7B0_9ACTN</name>
<reference evidence="2 3" key="1">
    <citation type="journal article" date="2018" name="J. Microbiol.">
        <title>Baekduia soli gen. nov., sp. nov., a novel bacterium isolated from the soil of Baekdu Mountain and proposal of a novel family name, Baekduiaceae fam. nov.</title>
        <authorList>
            <person name="An D.S."/>
            <person name="Siddiqi M.Z."/>
            <person name="Kim K.H."/>
            <person name="Yu H.S."/>
            <person name="Im W.T."/>
        </authorList>
    </citation>
    <scope>NUCLEOTIDE SEQUENCE [LARGE SCALE GENOMIC DNA]</scope>
    <source>
        <strain evidence="2 3">BR7-21</strain>
    </source>
</reference>
<gene>
    <name evidence="2" type="ORF">FSW04_13950</name>
</gene>
<keyword evidence="1" id="KW-1133">Transmembrane helix</keyword>
<dbReference type="EMBL" id="CP042430">
    <property type="protein sequence ID" value="QEC48562.1"/>
    <property type="molecule type" value="Genomic_DNA"/>
</dbReference>
<keyword evidence="1" id="KW-0472">Membrane</keyword>
<dbReference type="RefSeq" id="WP_146920244.1">
    <property type="nucleotide sequence ID" value="NZ_CP042430.1"/>
</dbReference>
<evidence type="ECO:0008006" key="4">
    <source>
        <dbReference type="Google" id="ProtNLM"/>
    </source>
</evidence>
<feature type="transmembrane region" description="Helical" evidence="1">
    <location>
        <begin position="83"/>
        <end position="103"/>
    </location>
</feature>
<protein>
    <recommendedName>
        <fullName evidence="4">SPW repeat-containing protein</fullName>
    </recommendedName>
</protein>
<evidence type="ECO:0000256" key="1">
    <source>
        <dbReference type="SAM" id="Phobius"/>
    </source>
</evidence>
<evidence type="ECO:0000313" key="2">
    <source>
        <dbReference type="EMBL" id="QEC48562.1"/>
    </source>
</evidence>
<dbReference type="AlphaFoldDB" id="A0A5B8U7B0"/>
<keyword evidence="1" id="KW-0812">Transmembrane</keyword>
<proteinExistence type="predicted"/>
<keyword evidence="3" id="KW-1185">Reference proteome</keyword>